<reference evidence="6 7" key="1">
    <citation type="submission" date="2017-04" db="EMBL/GenBank/DDBJ databases">
        <title>Comparative genome analysis of Subtercola boreus.</title>
        <authorList>
            <person name="Cho Y.-J."/>
            <person name="Cho A."/>
            <person name="Kim O.-S."/>
            <person name="Lee J.-I."/>
        </authorList>
    </citation>
    <scope>NUCLEOTIDE SEQUENCE [LARGE SCALE GENOMIC DNA]</scope>
    <source>
        <strain evidence="6 7">P27479</strain>
    </source>
</reference>
<sequence length="245" mass="25804">MSGLTVAAVDLGAESGRVADPVTYRDAHRVEAFERALAEFVSDRRYSATGIELIEITALFGMLADAHERPEMLEAADLMLMMPEIFHNGLGGSRVTEFSVASTTGLYDIASGGWALGLFDDLGLPSHVLPTVVPAGTDVGGIVGDLAQGGLSKTHAATGSTPTCGRRRRSGCRRCGCCAVRRPPRPRRPSSRSRTSRCGRSTGSAHAPRRAHSAERTQTAPKLASTSNLGPFGFAQRPSRGAVAS</sequence>
<evidence type="ECO:0000313" key="7">
    <source>
        <dbReference type="Proteomes" id="UP000256541"/>
    </source>
</evidence>
<feature type="domain" description="Carbohydrate kinase FGGY N-terminal" evidence="5">
    <location>
        <begin position="38"/>
        <end position="148"/>
    </location>
</feature>
<evidence type="ECO:0000256" key="3">
    <source>
        <dbReference type="ARBA" id="ARBA00022777"/>
    </source>
</evidence>
<dbReference type="GO" id="GO:0016301">
    <property type="term" value="F:kinase activity"/>
    <property type="evidence" value="ECO:0007669"/>
    <property type="project" value="UniProtKB-KW"/>
</dbReference>
<dbReference type="Gene3D" id="3.30.420.40">
    <property type="match status" value="1"/>
</dbReference>
<evidence type="ECO:0000256" key="2">
    <source>
        <dbReference type="ARBA" id="ARBA00022679"/>
    </source>
</evidence>
<evidence type="ECO:0000259" key="5">
    <source>
        <dbReference type="Pfam" id="PF00370"/>
    </source>
</evidence>
<evidence type="ECO:0000256" key="4">
    <source>
        <dbReference type="SAM" id="MobiDB-lite"/>
    </source>
</evidence>
<evidence type="ECO:0000313" key="6">
    <source>
        <dbReference type="EMBL" id="RFA17127.1"/>
    </source>
</evidence>
<dbReference type="AlphaFoldDB" id="A0A3E0W7F5"/>
<dbReference type="SUPFAM" id="SSF53067">
    <property type="entry name" value="Actin-like ATPase domain"/>
    <property type="match status" value="1"/>
</dbReference>
<organism evidence="6 7">
    <name type="scientific">Subtercola boreus</name>
    <dbReference type="NCBI Taxonomy" id="120213"/>
    <lineage>
        <taxon>Bacteria</taxon>
        <taxon>Bacillati</taxon>
        <taxon>Actinomycetota</taxon>
        <taxon>Actinomycetes</taxon>
        <taxon>Micrococcales</taxon>
        <taxon>Microbacteriaceae</taxon>
        <taxon>Subtercola</taxon>
    </lineage>
</organism>
<dbReference type="Proteomes" id="UP000256541">
    <property type="component" value="Unassembled WGS sequence"/>
</dbReference>
<gene>
    <name evidence="6" type="ORF">B7R22_00880</name>
</gene>
<dbReference type="InterPro" id="IPR018484">
    <property type="entry name" value="FGGY_N"/>
</dbReference>
<name>A0A3E0W7F5_9MICO</name>
<proteinExistence type="inferred from homology"/>
<accession>A0A3E0W7F5</accession>
<keyword evidence="3" id="KW-0418">Kinase</keyword>
<feature type="compositionally biased region" description="Basic residues" evidence="4">
    <location>
        <begin position="182"/>
        <end position="197"/>
    </location>
</feature>
<comment type="caution">
    <text evidence="6">The sequence shown here is derived from an EMBL/GenBank/DDBJ whole genome shotgun (WGS) entry which is preliminary data.</text>
</comment>
<protein>
    <recommendedName>
        <fullName evidence="5">Carbohydrate kinase FGGY N-terminal domain-containing protein</fullName>
    </recommendedName>
</protein>
<dbReference type="InterPro" id="IPR050406">
    <property type="entry name" value="FGGY_Carb_Kinase"/>
</dbReference>
<evidence type="ECO:0000256" key="1">
    <source>
        <dbReference type="ARBA" id="ARBA00009156"/>
    </source>
</evidence>
<dbReference type="GO" id="GO:0005975">
    <property type="term" value="P:carbohydrate metabolic process"/>
    <property type="evidence" value="ECO:0007669"/>
    <property type="project" value="InterPro"/>
</dbReference>
<dbReference type="OrthoDB" id="9761504at2"/>
<dbReference type="Pfam" id="PF00370">
    <property type="entry name" value="FGGY_N"/>
    <property type="match status" value="1"/>
</dbReference>
<dbReference type="PANTHER" id="PTHR43095">
    <property type="entry name" value="SUGAR KINASE"/>
    <property type="match status" value="1"/>
</dbReference>
<dbReference type="InterPro" id="IPR043129">
    <property type="entry name" value="ATPase_NBD"/>
</dbReference>
<feature type="region of interest" description="Disordered" evidence="4">
    <location>
        <begin position="181"/>
        <end position="245"/>
    </location>
</feature>
<keyword evidence="2" id="KW-0808">Transferase</keyword>
<dbReference type="EMBL" id="NBXB01000004">
    <property type="protein sequence ID" value="RFA17127.1"/>
    <property type="molecule type" value="Genomic_DNA"/>
</dbReference>
<feature type="compositionally biased region" description="Polar residues" evidence="4">
    <location>
        <begin position="216"/>
        <end position="229"/>
    </location>
</feature>
<comment type="similarity">
    <text evidence="1">Belongs to the FGGY kinase family.</text>
</comment>
<dbReference type="RefSeq" id="WP_116409949.1">
    <property type="nucleotide sequence ID" value="NZ_NBXB01000004.1"/>
</dbReference>